<evidence type="ECO:0000313" key="2">
    <source>
        <dbReference type="Proteomes" id="UP000230214"/>
    </source>
</evidence>
<gene>
    <name evidence="1" type="ORF">COV24_03485</name>
</gene>
<dbReference type="Proteomes" id="UP000230214">
    <property type="component" value="Unassembled WGS sequence"/>
</dbReference>
<proteinExistence type="predicted"/>
<dbReference type="AlphaFoldDB" id="A0A2H0RBV3"/>
<organism evidence="1 2">
    <name type="scientific">candidate division WWE3 bacterium CG10_big_fil_rev_8_21_14_0_10_32_10</name>
    <dbReference type="NCBI Taxonomy" id="1975090"/>
    <lineage>
        <taxon>Bacteria</taxon>
        <taxon>Katanobacteria</taxon>
    </lineage>
</organism>
<evidence type="ECO:0000313" key="1">
    <source>
        <dbReference type="EMBL" id="PIR43295.1"/>
    </source>
</evidence>
<comment type="caution">
    <text evidence="1">The sequence shown here is derived from an EMBL/GenBank/DDBJ whole genome shotgun (WGS) entry which is preliminary data.</text>
</comment>
<accession>A0A2H0RBV3</accession>
<name>A0A2H0RBV3_UNCKA</name>
<reference evidence="1 2" key="1">
    <citation type="submission" date="2017-09" db="EMBL/GenBank/DDBJ databases">
        <title>Depth-based differentiation of microbial function through sediment-hosted aquifers and enrichment of novel symbionts in the deep terrestrial subsurface.</title>
        <authorList>
            <person name="Probst A.J."/>
            <person name="Ladd B."/>
            <person name="Jarett J.K."/>
            <person name="Geller-Mcgrath D.E."/>
            <person name="Sieber C.M."/>
            <person name="Emerson J.B."/>
            <person name="Anantharaman K."/>
            <person name="Thomas B.C."/>
            <person name="Malmstrom R."/>
            <person name="Stieglmeier M."/>
            <person name="Klingl A."/>
            <person name="Woyke T."/>
            <person name="Ryan C.M."/>
            <person name="Banfield J.F."/>
        </authorList>
    </citation>
    <scope>NUCLEOTIDE SEQUENCE [LARGE SCALE GENOMIC DNA]</scope>
    <source>
        <strain evidence="1">CG10_big_fil_rev_8_21_14_0_10_32_10</strain>
    </source>
</reference>
<dbReference type="EMBL" id="PCXU01000029">
    <property type="protein sequence ID" value="PIR43295.1"/>
    <property type="molecule type" value="Genomic_DNA"/>
</dbReference>
<protein>
    <submittedName>
        <fullName evidence="1">Uncharacterized protein</fullName>
    </submittedName>
</protein>
<sequence>MLAWGGGGLSSKFLGTLLASLGHYGEFSIGTLSIGFLLTNGVEEYKIRDAITTINTRNTKKNYY</sequence>